<sequence length="323" mass="35348">MQRMLAGILIAIIVLLSGCAQTPMVEKPTTRVDNINVESVDYEFGRGLTLHLTVRVIVDNPNPVGAHLQKIVYDIYLVRGQEKYQEKYLGHGEKSNFDIRKQGLTTIEIPTVIEVDWSTAQEIITSLRNYGHVVLKVSGSAYIDLKVTTFEVPFEEGKVVVFTIPESQVIERTPIIKRTPTIVPTPTPPTTTTPTPTPTPTPSEQLTERLQILINPKPAKVGEVVTIKVVKGDGTPISGAYVGYIEAARAIALGYTITQLTGDVLLAIKVAMRYAEQLGLTNSQGEITTTFDKAGEYIIIAWKGVGTGGAESLLVKPRLSIRR</sequence>
<name>A0A7C3RC68_ARCFL</name>
<feature type="region of interest" description="Disordered" evidence="1">
    <location>
        <begin position="179"/>
        <end position="203"/>
    </location>
</feature>
<feature type="domain" description="Late embryogenesis abundant protein LEA-2 subgroup" evidence="2">
    <location>
        <begin position="57"/>
        <end position="155"/>
    </location>
</feature>
<dbReference type="PROSITE" id="PS51257">
    <property type="entry name" value="PROKAR_LIPOPROTEIN"/>
    <property type="match status" value="1"/>
</dbReference>
<accession>A0A7C3RC68</accession>
<reference evidence="3" key="1">
    <citation type="journal article" date="2020" name="mSystems">
        <title>Genome- and Community-Level Interaction Insights into Carbon Utilization and Element Cycling Functions of Hydrothermarchaeota in Hydrothermal Sediment.</title>
        <authorList>
            <person name="Zhou Z."/>
            <person name="Liu Y."/>
            <person name="Xu W."/>
            <person name="Pan J."/>
            <person name="Luo Z.H."/>
            <person name="Li M."/>
        </authorList>
    </citation>
    <scope>NUCLEOTIDE SEQUENCE [LARGE SCALE GENOMIC DNA]</scope>
    <source>
        <strain evidence="3">SpSt-87</strain>
    </source>
</reference>
<dbReference type="InterPro" id="IPR004864">
    <property type="entry name" value="LEA_2"/>
</dbReference>
<dbReference type="AlphaFoldDB" id="A0A7C3RC68"/>
<protein>
    <recommendedName>
        <fullName evidence="2">Late embryogenesis abundant protein LEA-2 subgroup domain-containing protein</fullName>
    </recommendedName>
</protein>
<evidence type="ECO:0000256" key="1">
    <source>
        <dbReference type="SAM" id="MobiDB-lite"/>
    </source>
</evidence>
<dbReference type="SUPFAM" id="SSF117070">
    <property type="entry name" value="LEA14-like"/>
    <property type="match status" value="1"/>
</dbReference>
<dbReference type="EMBL" id="DTLB01000046">
    <property type="protein sequence ID" value="HFW32824.1"/>
    <property type="molecule type" value="Genomic_DNA"/>
</dbReference>
<evidence type="ECO:0000313" key="3">
    <source>
        <dbReference type="EMBL" id="HFW32824.1"/>
    </source>
</evidence>
<proteinExistence type="predicted"/>
<gene>
    <name evidence="3" type="ORF">ENW66_07765</name>
</gene>
<dbReference type="Gene3D" id="2.60.40.1820">
    <property type="match status" value="1"/>
</dbReference>
<evidence type="ECO:0000259" key="2">
    <source>
        <dbReference type="Pfam" id="PF03168"/>
    </source>
</evidence>
<feature type="compositionally biased region" description="Pro residues" evidence="1">
    <location>
        <begin position="183"/>
        <end position="201"/>
    </location>
</feature>
<comment type="caution">
    <text evidence="3">The sequence shown here is derived from an EMBL/GenBank/DDBJ whole genome shotgun (WGS) entry which is preliminary data.</text>
</comment>
<dbReference type="Pfam" id="PF03168">
    <property type="entry name" value="LEA_2"/>
    <property type="match status" value="1"/>
</dbReference>
<organism evidence="3">
    <name type="scientific">Archaeoglobus fulgidus</name>
    <dbReference type="NCBI Taxonomy" id="2234"/>
    <lineage>
        <taxon>Archaea</taxon>
        <taxon>Methanobacteriati</taxon>
        <taxon>Methanobacteriota</taxon>
        <taxon>Archaeoglobi</taxon>
        <taxon>Archaeoglobales</taxon>
        <taxon>Archaeoglobaceae</taxon>
        <taxon>Archaeoglobus</taxon>
    </lineage>
</organism>